<proteinExistence type="predicted"/>
<protein>
    <submittedName>
        <fullName evidence="2">Uncharacterized protein</fullName>
    </submittedName>
</protein>
<evidence type="ECO:0000256" key="1">
    <source>
        <dbReference type="SAM" id="MobiDB-lite"/>
    </source>
</evidence>
<feature type="region of interest" description="Disordered" evidence="1">
    <location>
        <begin position="1"/>
        <end position="32"/>
    </location>
</feature>
<reference evidence="3" key="2">
    <citation type="submission" date="2015-01" db="EMBL/GenBank/DDBJ databases">
        <title>Evolutionary Origins and Diversification of the Mycorrhizal Mutualists.</title>
        <authorList>
            <consortium name="DOE Joint Genome Institute"/>
            <consortium name="Mycorrhizal Genomics Consortium"/>
            <person name="Kohler A."/>
            <person name="Kuo A."/>
            <person name="Nagy L.G."/>
            <person name="Floudas D."/>
            <person name="Copeland A."/>
            <person name="Barry K.W."/>
            <person name="Cichocki N."/>
            <person name="Veneault-Fourrey C."/>
            <person name="LaButti K."/>
            <person name="Lindquist E.A."/>
            <person name="Lipzen A."/>
            <person name="Lundell T."/>
            <person name="Morin E."/>
            <person name="Murat C."/>
            <person name="Riley R."/>
            <person name="Ohm R."/>
            <person name="Sun H."/>
            <person name="Tunlid A."/>
            <person name="Henrissat B."/>
            <person name="Grigoriev I.V."/>
            <person name="Hibbett D.S."/>
            <person name="Martin F."/>
        </authorList>
    </citation>
    <scope>NUCLEOTIDE SEQUENCE [LARGE SCALE GENOMIC DNA]</scope>
    <source>
        <strain evidence="3">MAFF 305830</strain>
    </source>
</reference>
<accession>A0A0C2WG19</accession>
<evidence type="ECO:0000313" key="2">
    <source>
        <dbReference type="EMBL" id="KIM25373.1"/>
    </source>
</evidence>
<sequence>MGMVIDENRGVLRRRTHDTGRDGTRKRANRTPSSKFTGIIRFSMHDLTVQVTDDVA</sequence>
<organism evidence="2 3">
    <name type="scientific">Serendipita vermifera MAFF 305830</name>
    <dbReference type="NCBI Taxonomy" id="933852"/>
    <lineage>
        <taxon>Eukaryota</taxon>
        <taxon>Fungi</taxon>
        <taxon>Dikarya</taxon>
        <taxon>Basidiomycota</taxon>
        <taxon>Agaricomycotina</taxon>
        <taxon>Agaricomycetes</taxon>
        <taxon>Sebacinales</taxon>
        <taxon>Serendipitaceae</taxon>
        <taxon>Serendipita</taxon>
    </lineage>
</organism>
<keyword evidence="3" id="KW-1185">Reference proteome</keyword>
<dbReference type="AlphaFoldDB" id="A0A0C2WG19"/>
<dbReference type="Proteomes" id="UP000054097">
    <property type="component" value="Unassembled WGS sequence"/>
</dbReference>
<dbReference type="EMBL" id="KN824314">
    <property type="protein sequence ID" value="KIM25373.1"/>
    <property type="molecule type" value="Genomic_DNA"/>
</dbReference>
<evidence type="ECO:0000313" key="3">
    <source>
        <dbReference type="Proteomes" id="UP000054097"/>
    </source>
</evidence>
<reference evidence="2 3" key="1">
    <citation type="submission" date="2014-04" db="EMBL/GenBank/DDBJ databases">
        <authorList>
            <consortium name="DOE Joint Genome Institute"/>
            <person name="Kuo A."/>
            <person name="Zuccaro A."/>
            <person name="Kohler A."/>
            <person name="Nagy L.G."/>
            <person name="Floudas D."/>
            <person name="Copeland A."/>
            <person name="Barry K.W."/>
            <person name="Cichocki N."/>
            <person name="Veneault-Fourrey C."/>
            <person name="LaButti K."/>
            <person name="Lindquist E.A."/>
            <person name="Lipzen A."/>
            <person name="Lundell T."/>
            <person name="Morin E."/>
            <person name="Murat C."/>
            <person name="Sun H."/>
            <person name="Tunlid A."/>
            <person name="Henrissat B."/>
            <person name="Grigoriev I.V."/>
            <person name="Hibbett D.S."/>
            <person name="Martin F."/>
            <person name="Nordberg H.P."/>
            <person name="Cantor M.N."/>
            <person name="Hua S.X."/>
        </authorList>
    </citation>
    <scope>NUCLEOTIDE SEQUENCE [LARGE SCALE GENOMIC DNA]</scope>
    <source>
        <strain evidence="2 3">MAFF 305830</strain>
    </source>
</reference>
<dbReference type="HOGENOM" id="CLU_3015666_0_0_1"/>
<feature type="compositionally biased region" description="Basic and acidic residues" evidence="1">
    <location>
        <begin position="1"/>
        <end position="10"/>
    </location>
</feature>
<name>A0A0C2WG19_SERVB</name>
<gene>
    <name evidence="2" type="ORF">M408DRAFT_209655</name>
</gene>